<dbReference type="Proteomes" id="UP000233332">
    <property type="component" value="Unassembled WGS sequence"/>
</dbReference>
<evidence type="ECO:0000256" key="3">
    <source>
        <dbReference type="ARBA" id="ARBA00022840"/>
    </source>
</evidence>
<dbReference type="PANTHER" id="PTHR42734">
    <property type="entry name" value="METAL TRANSPORT SYSTEM ATP-BINDING PROTEIN TM_0124-RELATED"/>
    <property type="match status" value="1"/>
</dbReference>
<evidence type="ECO:0000256" key="2">
    <source>
        <dbReference type="ARBA" id="ARBA00022741"/>
    </source>
</evidence>
<dbReference type="GeneID" id="98670515"/>
<comment type="caution">
    <text evidence="7">The sequence shown here is derived from an EMBL/GenBank/DDBJ whole genome shotgun (WGS) entry which is preliminary data.</text>
</comment>
<dbReference type="InterPro" id="IPR003593">
    <property type="entry name" value="AAA+_ATPase"/>
</dbReference>
<dbReference type="CDD" id="cd03214">
    <property type="entry name" value="ABC_Iron-Siderophores_B12_Hemin"/>
    <property type="match status" value="1"/>
</dbReference>
<dbReference type="RefSeq" id="WP_022733758.1">
    <property type="nucleotide sequence ID" value="NZ_NXGX01000003.1"/>
</dbReference>
<keyword evidence="8" id="KW-1185">Reference proteome</keyword>
<evidence type="ECO:0000256" key="5">
    <source>
        <dbReference type="ARBA" id="ARBA00023065"/>
    </source>
</evidence>
<feature type="domain" description="ABC transporter" evidence="6">
    <location>
        <begin position="4"/>
        <end position="231"/>
    </location>
</feature>
<dbReference type="InterPro" id="IPR017871">
    <property type="entry name" value="ABC_transporter-like_CS"/>
</dbReference>
<sequence length="274" mass="29431">MVTLQLENIGARYGKVQVVSGVTTPLIKPGTVTAVIGPNAAGKSSLFKRIAGLAKGEGTVDTGSAAKQRNTICYMPQDTGSTAVLSVYESVILAAKQGSSLRVRDDELTRIDGILAALRISDLSARNLGELSGGQRQLVAIAQTLVRDPKILLMDEPTSALDLHRQMEVLSFMRDIAKGQNIIVLIAIHDLNHALQYCDQAMAIRDGRMVAFGPCADVIDSDLLRDVYQVDGHVEYNSLGHAHVVLRGPHDETNSRHSTAVMHNPVSDMSLAAQ</sequence>
<keyword evidence="2" id="KW-0547">Nucleotide-binding</keyword>
<dbReference type="InterPro" id="IPR027417">
    <property type="entry name" value="P-loop_NTPase"/>
</dbReference>
<dbReference type="Gene3D" id="3.40.50.300">
    <property type="entry name" value="P-loop containing nucleotide triphosphate hydrolases"/>
    <property type="match status" value="1"/>
</dbReference>
<dbReference type="GO" id="GO:0016887">
    <property type="term" value="F:ATP hydrolysis activity"/>
    <property type="evidence" value="ECO:0007669"/>
    <property type="project" value="InterPro"/>
</dbReference>
<gene>
    <name evidence="7" type="ORF">COO92_08190</name>
</gene>
<organism evidence="7 8">
    <name type="scientific">Thalassospira lohafexi</name>
    <dbReference type="NCBI Taxonomy" id="744227"/>
    <lineage>
        <taxon>Bacteria</taxon>
        <taxon>Pseudomonadati</taxon>
        <taxon>Pseudomonadota</taxon>
        <taxon>Alphaproteobacteria</taxon>
        <taxon>Rhodospirillales</taxon>
        <taxon>Thalassospiraceae</taxon>
        <taxon>Thalassospira</taxon>
    </lineage>
</organism>
<dbReference type="PROSITE" id="PS00211">
    <property type="entry name" value="ABC_TRANSPORTER_1"/>
    <property type="match status" value="1"/>
</dbReference>
<dbReference type="SMART" id="SM00382">
    <property type="entry name" value="AAA"/>
    <property type="match status" value="1"/>
</dbReference>
<dbReference type="EMBL" id="NXGX01000003">
    <property type="protein sequence ID" value="PKR58826.1"/>
    <property type="molecule type" value="Genomic_DNA"/>
</dbReference>
<evidence type="ECO:0000256" key="1">
    <source>
        <dbReference type="ARBA" id="ARBA00022448"/>
    </source>
</evidence>
<keyword evidence="3 7" id="KW-0067">ATP-binding</keyword>
<evidence type="ECO:0000256" key="4">
    <source>
        <dbReference type="ARBA" id="ARBA00022906"/>
    </source>
</evidence>
<protein>
    <submittedName>
        <fullName evidence="7">ABC transporter ATP-binding protein</fullName>
    </submittedName>
</protein>
<name>A0A2N3L7V8_9PROT</name>
<dbReference type="InterPro" id="IPR050153">
    <property type="entry name" value="Metal_Ion_Import_ABC"/>
</dbReference>
<keyword evidence="5" id="KW-0406">Ion transport</keyword>
<accession>A0A2N3L7V8</accession>
<proteinExistence type="predicted"/>
<dbReference type="GO" id="GO:0005524">
    <property type="term" value="F:ATP binding"/>
    <property type="evidence" value="ECO:0007669"/>
    <property type="project" value="UniProtKB-KW"/>
</dbReference>
<dbReference type="AlphaFoldDB" id="A0A2N3L7V8"/>
<keyword evidence="4" id="KW-0862">Zinc</keyword>
<dbReference type="SUPFAM" id="SSF52540">
    <property type="entry name" value="P-loop containing nucleoside triphosphate hydrolases"/>
    <property type="match status" value="1"/>
</dbReference>
<dbReference type="Pfam" id="PF00005">
    <property type="entry name" value="ABC_tran"/>
    <property type="match status" value="1"/>
</dbReference>
<keyword evidence="1" id="KW-0813">Transport</keyword>
<reference evidence="7 8" key="1">
    <citation type="submission" date="2017-09" db="EMBL/GenBank/DDBJ databases">
        <title>Biodiversity and function of Thalassospira species in the particle-attached aromatic-hydrocarbon-degrading consortia from the surface seawater of the China South Sea.</title>
        <authorList>
            <person name="Dong C."/>
            <person name="Lai Q."/>
            <person name="Shao Z."/>
        </authorList>
    </citation>
    <scope>NUCLEOTIDE SEQUENCE [LARGE SCALE GENOMIC DNA]</scope>
    <source>
        <strain evidence="7 8">139Z-12</strain>
    </source>
</reference>
<dbReference type="PANTHER" id="PTHR42734:SF21">
    <property type="entry name" value="IRON ABC TRANSPORTER, ATP-BINDING PROTEIN"/>
    <property type="match status" value="1"/>
</dbReference>
<evidence type="ECO:0000259" key="6">
    <source>
        <dbReference type="PROSITE" id="PS50893"/>
    </source>
</evidence>
<dbReference type="PROSITE" id="PS50893">
    <property type="entry name" value="ABC_TRANSPORTER_2"/>
    <property type="match status" value="1"/>
</dbReference>
<keyword evidence="4" id="KW-0864">Zinc transport</keyword>
<evidence type="ECO:0000313" key="7">
    <source>
        <dbReference type="EMBL" id="PKR58826.1"/>
    </source>
</evidence>
<dbReference type="InterPro" id="IPR003439">
    <property type="entry name" value="ABC_transporter-like_ATP-bd"/>
</dbReference>
<evidence type="ECO:0000313" key="8">
    <source>
        <dbReference type="Proteomes" id="UP000233332"/>
    </source>
</evidence>
<dbReference type="GO" id="GO:0006829">
    <property type="term" value="P:zinc ion transport"/>
    <property type="evidence" value="ECO:0007669"/>
    <property type="project" value="UniProtKB-KW"/>
</dbReference>